<gene>
    <name evidence="12" type="ORF">KBB96_19450</name>
</gene>
<dbReference type="NCBIfam" id="TIGR01726">
    <property type="entry name" value="HEQRo_perm_3TM"/>
    <property type="match status" value="1"/>
</dbReference>
<dbReference type="InterPro" id="IPR010065">
    <property type="entry name" value="AA_ABC_transptr_permease_3TM"/>
</dbReference>
<dbReference type="Pfam" id="PF00528">
    <property type="entry name" value="BPD_transp_1"/>
    <property type="match status" value="1"/>
</dbReference>
<dbReference type="GO" id="GO:0006865">
    <property type="term" value="P:amino acid transport"/>
    <property type="evidence" value="ECO:0007669"/>
    <property type="project" value="UniProtKB-KW"/>
</dbReference>
<comment type="function">
    <text evidence="1">Part of the binding-protein-dependent transport system for glutamine; probably responsible for the translocation of the substrate across the membrane.</text>
</comment>
<evidence type="ECO:0000256" key="4">
    <source>
        <dbReference type="ARBA" id="ARBA00022448"/>
    </source>
</evidence>
<dbReference type="Proteomes" id="UP000676169">
    <property type="component" value="Chromosome"/>
</dbReference>
<feature type="transmembrane region" description="Helical" evidence="10">
    <location>
        <begin position="97"/>
        <end position="116"/>
    </location>
</feature>
<dbReference type="PANTHER" id="PTHR30614:SF20">
    <property type="entry name" value="GLUTAMINE TRANSPORT SYSTEM PERMEASE PROTEIN GLNP"/>
    <property type="match status" value="1"/>
</dbReference>
<evidence type="ECO:0000313" key="12">
    <source>
        <dbReference type="EMBL" id="QUE51018.1"/>
    </source>
</evidence>
<dbReference type="CDD" id="cd06261">
    <property type="entry name" value="TM_PBP2"/>
    <property type="match status" value="1"/>
</dbReference>
<dbReference type="SUPFAM" id="SSF161098">
    <property type="entry name" value="MetI-like"/>
    <property type="match status" value="1"/>
</dbReference>
<proteinExistence type="inferred from homology"/>
<keyword evidence="13" id="KW-1185">Reference proteome</keyword>
<feature type="transmembrane region" description="Helical" evidence="10">
    <location>
        <begin position="228"/>
        <end position="246"/>
    </location>
</feature>
<comment type="similarity">
    <text evidence="3">Belongs to the binding-protein-dependent transport system permease family. HisMQ subfamily.</text>
</comment>
<feature type="transmembrane region" description="Helical" evidence="10">
    <location>
        <begin position="7"/>
        <end position="35"/>
    </location>
</feature>
<keyword evidence="6 10" id="KW-0812">Transmembrane</keyword>
<dbReference type="GO" id="GO:0022857">
    <property type="term" value="F:transmembrane transporter activity"/>
    <property type="evidence" value="ECO:0007669"/>
    <property type="project" value="InterPro"/>
</dbReference>
<reference evidence="12" key="1">
    <citation type="submission" date="2021-04" db="EMBL/GenBank/DDBJ databases">
        <title>Luteolibacter sp. 32A isolated from the skin of an Anderson's salamander (Ambystoma andersonii).</title>
        <authorList>
            <person name="Spergser J."/>
            <person name="Busse H.-J."/>
        </authorList>
    </citation>
    <scope>NUCLEOTIDE SEQUENCE</scope>
    <source>
        <strain evidence="12">32A</strain>
    </source>
</reference>
<dbReference type="GO" id="GO:0043190">
    <property type="term" value="C:ATP-binding cassette (ABC) transporter complex"/>
    <property type="evidence" value="ECO:0007669"/>
    <property type="project" value="InterPro"/>
</dbReference>
<feature type="transmembrane region" description="Helical" evidence="10">
    <location>
        <begin position="55"/>
        <end position="76"/>
    </location>
</feature>
<keyword evidence="5" id="KW-1003">Cell membrane</keyword>
<keyword evidence="8 10" id="KW-1133">Transmembrane helix</keyword>
<dbReference type="InterPro" id="IPR035906">
    <property type="entry name" value="MetI-like_sf"/>
</dbReference>
<keyword evidence="9 10" id="KW-0472">Membrane</keyword>
<dbReference type="PROSITE" id="PS50928">
    <property type="entry name" value="ABC_TM1"/>
    <property type="match status" value="1"/>
</dbReference>
<protein>
    <submittedName>
        <fullName evidence="12">Amino acid ABC transporter permease</fullName>
    </submittedName>
</protein>
<dbReference type="KEGG" id="lamb:KBB96_19450"/>
<evidence type="ECO:0000313" key="13">
    <source>
        <dbReference type="Proteomes" id="UP000676169"/>
    </source>
</evidence>
<evidence type="ECO:0000256" key="8">
    <source>
        <dbReference type="ARBA" id="ARBA00022989"/>
    </source>
</evidence>
<keyword evidence="4 10" id="KW-0813">Transport</keyword>
<feature type="transmembrane region" description="Helical" evidence="10">
    <location>
        <begin position="128"/>
        <end position="147"/>
    </location>
</feature>
<evidence type="ECO:0000256" key="10">
    <source>
        <dbReference type="RuleBase" id="RU363032"/>
    </source>
</evidence>
<dbReference type="Gene3D" id="1.10.3720.10">
    <property type="entry name" value="MetI-like"/>
    <property type="match status" value="1"/>
</dbReference>
<evidence type="ECO:0000256" key="3">
    <source>
        <dbReference type="ARBA" id="ARBA00010072"/>
    </source>
</evidence>
<evidence type="ECO:0000256" key="1">
    <source>
        <dbReference type="ARBA" id="ARBA00003159"/>
    </source>
</evidence>
<dbReference type="RefSeq" id="WP_211631157.1">
    <property type="nucleotide sequence ID" value="NZ_CP073100.1"/>
</dbReference>
<evidence type="ECO:0000256" key="7">
    <source>
        <dbReference type="ARBA" id="ARBA00022970"/>
    </source>
</evidence>
<keyword evidence="7" id="KW-0029">Amino-acid transport</keyword>
<name>A0A975G8P2_9BACT</name>
<evidence type="ECO:0000259" key="11">
    <source>
        <dbReference type="PROSITE" id="PS50928"/>
    </source>
</evidence>
<dbReference type="PANTHER" id="PTHR30614">
    <property type="entry name" value="MEMBRANE COMPONENT OF AMINO ACID ABC TRANSPORTER"/>
    <property type="match status" value="1"/>
</dbReference>
<feature type="domain" description="ABC transmembrane type-1" evidence="11">
    <location>
        <begin position="51"/>
        <end position="247"/>
    </location>
</feature>
<comment type="subcellular location">
    <subcellularLocation>
        <location evidence="2">Cell inner membrane</location>
        <topology evidence="2">Multi-pass membrane protein</topology>
    </subcellularLocation>
    <subcellularLocation>
        <location evidence="10">Cell membrane</location>
        <topology evidence="10">Multi-pass membrane protein</topology>
    </subcellularLocation>
</comment>
<evidence type="ECO:0000256" key="5">
    <source>
        <dbReference type="ARBA" id="ARBA00022475"/>
    </source>
</evidence>
<sequence>MTPARRLTLNLTVATAVLAAFAAVCVVLFGSLKGWDWPKTWQYRELLFQGWKTTILLSLGSLVGSTVVGVLLLLGQRSGLWALKWPCRLFLEFVRETPLLVQLLVGYFVIFAPLLSRTLDGWGWDDKLVIGILLLSLFSGAYLGEILRGGVDSIPRAQWDSARAVGFRTGQVYRHVIFPQALRRVLPAVAGQFVSLIKDSSLLSVIGVQEFAYQAKAYTAKTYGGLEAYVPLAVGYLLLTVPIAWLSHRLERRYRDET</sequence>
<dbReference type="AlphaFoldDB" id="A0A975G8P2"/>
<evidence type="ECO:0000256" key="6">
    <source>
        <dbReference type="ARBA" id="ARBA00022692"/>
    </source>
</evidence>
<accession>A0A975G8P2</accession>
<evidence type="ECO:0000256" key="2">
    <source>
        <dbReference type="ARBA" id="ARBA00004429"/>
    </source>
</evidence>
<organism evidence="12 13">
    <name type="scientific">Luteolibacter ambystomatis</name>
    <dbReference type="NCBI Taxonomy" id="2824561"/>
    <lineage>
        <taxon>Bacteria</taxon>
        <taxon>Pseudomonadati</taxon>
        <taxon>Verrucomicrobiota</taxon>
        <taxon>Verrucomicrobiia</taxon>
        <taxon>Verrucomicrobiales</taxon>
        <taxon>Verrucomicrobiaceae</taxon>
        <taxon>Luteolibacter</taxon>
    </lineage>
</organism>
<evidence type="ECO:0000256" key="9">
    <source>
        <dbReference type="ARBA" id="ARBA00023136"/>
    </source>
</evidence>
<dbReference type="EMBL" id="CP073100">
    <property type="protein sequence ID" value="QUE51018.1"/>
    <property type="molecule type" value="Genomic_DNA"/>
</dbReference>
<dbReference type="InterPro" id="IPR000515">
    <property type="entry name" value="MetI-like"/>
</dbReference>
<dbReference type="InterPro" id="IPR043429">
    <property type="entry name" value="ArtM/GltK/GlnP/TcyL/YhdX-like"/>
</dbReference>